<evidence type="ECO:0000313" key="6">
    <source>
        <dbReference type="EMBL" id="CAH3023531.1"/>
    </source>
</evidence>
<reference evidence="6 7" key="1">
    <citation type="submission" date="2022-05" db="EMBL/GenBank/DDBJ databases">
        <authorList>
            <consortium name="Genoscope - CEA"/>
            <person name="William W."/>
        </authorList>
    </citation>
    <scope>NUCLEOTIDE SEQUENCE [LARGE SCALE GENOMIC DNA]</scope>
</reference>
<evidence type="ECO:0000259" key="4">
    <source>
        <dbReference type="Pfam" id="PF13359"/>
    </source>
</evidence>
<comment type="cofactor">
    <cofactor evidence="1">
        <name>a divalent metal cation</name>
        <dbReference type="ChEBI" id="CHEBI:60240"/>
    </cofactor>
</comment>
<proteinExistence type="predicted"/>
<feature type="compositionally biased region" description="Basic and acidic residues" evidence="3">
    <location>
        <begin position="42"/>
        <end position="51"/>
    </location>
</feature>
<dbReference type="Pfam" id="PF13359">
    <property type="entry name" value="DDE_Tnp_4"/>
    <property type="match status" value="1"/>
</dbReference>
<evidence type="ECO:0000313" key="7">
    <source>
        <dbReference type="Proteomes" id="UP001159427"/>
    </source>
</evidence>
<name>A0ABN8M792_9CNID</name>
<sequence length="461" mass="52823">DDTKSKDILKSERVCGRHFVSGKPALLWDRYKVDWKPTLNLGKKDYSKEPDLQAVAARADRAKDHDQARQSLLEQQQREHERRKLNGSGQQVSKLDFAASSGEERLESESMTSEIPDFQVQEPPEKEATTQTEGPEQKEAGSQTEEFDYMFMPSGYQAPDQEYFDFDAKVRFYTGLPSYEVLMVVFEHVSSHVSRQTQNLSRFQEFVMVLVKLRLYVPLQDLAYRFVVSVTTVSRIFSYWMVVMDVRLKFMISWPEREQLWQTMPMCFQCAFRKKVTVVIDCFEVFIERPSNLLARAQTFSSYKHHNTIKVLIGITPQGSISFVSEAWGGRTSDKYLTENCGFLEFLVPGDMVMADRGFTISDSVGLKQAKLTIPAFTKRKSQLDPVDVERTRGIANVSIHVERVIGLLRRKYAILQSTLPTDCLTCNWNGPPETQVPIIDSIIRVCSALINFCPPILPFD</sequence>
<organism evidence="6 7">
    <name type="scientific">Porites evermanni</name>
    <dbReference type="NCBI Taxonomy" id="104178"/>
    <lineage>
        <taxon>Eukaryota</taxon>
        <taxon>Metazoa</taxon>
        <taxon>Cnidaria</taxon>
        <taxon>Anthozoa</taxon>
        <taxon>Hexacorallia</taxon>
        <taxon>Scleractinia</taxon>
        <taxon>Fungiina</taxon>
        <taxon>Poritidae</taxon>
        <taxon>Porites</taxon>
    </lineage>
</organism>
<feature type="region of interest" description="Disordered" evidence="3">
    <location>
        <begin position="40"/>
        <end position="143"/>
    </location>
</feature>
<evidence type="ECO:0000256" key="3">
    <source>
        <dbReference type="SAM" id="MobiDB-lite"/>
    </source>
</evidence>
<feature type="compositionally biased region" description="Polar residues" evidence="3">
    <location>
        <begin position="129"/>
        <end position="143"/>
    </location>
</feature>
<evidence type="ECO:0008006" key="8">
    <source>
        <dbReference type="Google" id="ProtNLM"/>
    </source>
</evidence>
<comment type="caution">
    <text evidence="6">The sequence shown here is derived from an EMBL/GenBank/DDBJ whole genome shotgun (WGS) entry which is preliminary data.</text>
</comment>
<dbReference type="PANTHER" id="PTHR23080:SF63">
    <property type="entry name" value="TICK TRANSPOSON"/>
    <property type="match status" value="1"/>
</dbReference>
<accession>A0ABN8M792</accession>
<evidence type="ECO:0000256" key="2">
    <source>
        <dbReference type="ARBA" id="ARBA00022723"/>
    </source>
</evidence>
<feature type="compositionally biased region" description="Basic and acidic residues" evidence="3">
    <location>
        <begin position="58"/>
        <end position="68"/>
    </location>
</feature>
<dbReference type="Pfam" id="PF13613">
    <property type="entry name" value="HTH_Tnp_4"/>
    <property type="match status" value="1"/>
</dbReference>
<feature type="non-terminal residue" evidence="6">
    <location>
        <position position="1"/>
    </location>
</feature>
<dbReference type="InterPro" id="IPR027806">
    <property type="entry name" value="HARBI1_dom"/>
</dbReference>
<dbReference type="PANTHER" id="PTHR23080">
    <property type="entry name" value="THAP DOMAIN PROTEIN"/>
    <property type="match status" value="1"/>
</dbReference>
<gene>
    <name evidence="6" type="ORF">PEVE_00019641</name>
</gene>
<dbReference type="EMBL" id="CALNXI010000265">
    <property type="protein sequence ID" value="CAH3023531.1"/>
    <property type="molecule type" value="Genomic_DNA"/>
</dbReference>
<dbReference type="InterPro" id="IPR027805">
    <property type="entry name" value="Transposase_HTH_dom"/>
</dbReference>
<evidence type="ECO:0000259" key="5">
    <source>
        <dbReference type="Pfam" id="PF13613"/>
    </source>
</evidence>
<feature type="domain" description="Transposase Helix-turn-helix" evidence="5">
    <location>
        <begin position="199"/>
        <end position="249"/>
    </location>
</feature>
<feature type="domain" description="DDE Tnp4" evidence="4">
    <location>
        <begin position="280"/>
        <end position="452"/>
    </location>
</feature>
<protein>
    <recommendedName>
        <fullName evidence="8">Tick transposon</fullName>
    </recommendedName>
</protein>
<evidence type="ECO:0000256" key="1">
    <source>
        <dbReference type="ARBA" id="ARBA00001968"/>
    </source>
</evidence>
<dbReference type="Proteomes" id="UP001159427">
    <property type="component" value="Unassembled WGS sequence"/>
</dbReference>
<keyword evidence="7" id="KW-1185">Reference proteome</keyword>
<keyword evidence="2" id="KW-0479">Metal-binding</keyword>